<dbReference type="EMBL" id="PREZ01000004">
    <property type="protein sequence ID" value="PPA70267.1"/>
    <property type="molecule type" value="Genomic_DNA"/>
</dbReference>
<dbReference type="RefSeq" id="WP_104058217.1">
    <property type="nucleotide sequence ID" value="NZ_PREZ01000004.1"/>
</dbReference>
<comment type="caution">
    <text evidence="2">The sequence shown here is derived from an EMBL/GenBank/DDBJ whole genome shotgun (WGS) entry which is preliminary data.</text>
</comment>
<dbReference type="Pfam" id="PF09359">
    <property type="entry name" value="VTC"/>
    <property type="match status" value="1"/>
</dbReference>
<dbReference type="GO" id="GO:0006799">
    <property type="term" value="P:polyphosphate biosynthetic process"/>
    <property type="evidence" value="ECO:0007669"/>
    <property type="project" value="UniProtKB-ARBA"/>
</dbReference>
<dbReference type="AlphaFoldDB" id="A0A2S5GB60"/>
<keyword evidence="3" id="KW-1185">Reference proteome</keyword>
<dbReference type="InterPro" id="IPR042267">
    <property type="entry name" value="VTC_sf"/>
</dbReference>
<proteinExistence type="predicted"/>
<gene>
    <name evidence="2" type="ORF">C4B60_11850</name>
</gene>
<name>A0A2S5GB60_9BACL</name>
<dbReference type="CDD" id="cd07750">
    <property type="entry name" value="PolyPPase_VTC_like"/>
    <property type="match status" value="1"/>
</dbReference>
<organism evidence="2 3">
    <name type="scientific">Jeotgalibacillus proteolyticus</name>
    <dbReference type="NCBI Taxonomy" id="2082395"/>
    <lineage>
        <taxon>Bacteria</taxon>
        <taxon>Bacillati</taxon>
        <taxon>Bacillota</taxon>
        <taxon>Bacilli</taxon>
        <taxon>Bacillales</taxon>
        <taxon>Caryophanaceae</taxon>
        <taxon>Jeotgalibacillus</taxon>
    </lineage>
</organism>
<dbReference type="OrthoDB" id="185578at2"/>
<protein>
    <submittedName>
        <fullName evidence="2">VTC domain-containing protein</fullName>
    </submittedName>
</protein>
<evidence type="ECO:0000313" key="2">
    <source>
        <dbReference type="EMBL" id="PPA70267.1"/>
    </source>
</evidence>
<dbReference type="InterPro" id="IPR018966">
    <property type="entry name" value="VTC_domain"/>
</dbReference>
<feature type="domain" description="VTC" evidence="1">
    <location>
        <begin position="7"/>
        <end position="236"/>
    </location>
</feature>
<sequence>MAQEIFKRYEIKYLIPFKQYLSLREKLLPYMTFDTYGNPEGKYNIVSLYYDSDDYSIYYETRNKLRFRQKLRLRIYDQADLNSTAFFEIKQKFKNVVNKRRTSIPLNEAYALSDLDYDDIDFAAFNASNPQILKEAMHFKQLYQLKPEVVVSYDRQAFSGIYEKDLRVTFDYNLMCRNHDLSIENGPQGLNFVDPGMVVLEVKVSETVPFWLARLLSEFDCSKQSVSKFCTSIDLMLEEEQRKNKQIN</sequence>
<reference evidence="2 3" key="1">
    <citation type="submission" date="2018-02" db="EMBL/GenBank/DDBJ databases">
        <title>Jeotgalibacillus proteolyticum sp. nov. a protease producing bacterium isolated from ocean sediments of Laizhou Bay.</title>
        <authorList>
            <person name="Li Y."/>
        </authorList>
    </citation>
    <scope>NUCLEOTIDE SEQUENCE [LARGE SCALE GENOMIC DNA]</scope>
    <source>
        <strain evidence="2 3">22-7</strain>
    </source>
</reference>
<evidence type="ECO:0000313" key="3">
    <source>
        <dbReference type="Proteomes" id="UP000239047"/>
    </source>
</evidence>
<dbReference type="Proteomes" id="UP000239047">
    <property type="component" value="Unassembled WGS sequence"/>
</dbReference>
<evidence type="ECO:0000259" key="1">
    <source>
        <dbReference type="Pfam" id="PF09359"/>
    </source>
</evidence>
<dbReference type="Gene3D" id="3.20.100.30">
    <property type="entry name" value="VTC, catalytic tunnel domain"/>
    <property type="match status" value="1"/>
</dbReference>
<accession>A0A2S5GB60</accession>